<organism evidence="12 13">
    <name type="scientific">Chengkuizengella marina</name>
    <dbReference type="NCBI Taxonomy" id="2507566"/>
    <lineage>
        <taxon>Bacteria</taxon>
        <taxon>Bacillati</taxon>
        <taxon>Bacillota</taxon>
        <taxon>Bacilli</taxon>
        <taxon>Bacillales</taxon>
        <taxon>Paenibacillaceae</taxon>
        <taxon>Chengkuizengella</taxon>
    </lineage>
</organism>
<evidence type="ECO:0000256" key="3">
    <source>
        <dbReference type="ARBA" id="ARBA00012239"/>
    </source>
</evidence>
<evidence type="ECO:0000256" key="1">
    <source>
        <dbReference type="ARBA" id="ARBA00001933"/>
    </source>
</evidence>
<dbReference type="GO" id="GO:0051536">
    <property type="term" value="F:iron-sulfur cluster binding"/>
    <property type="evidence" value="ECO:0007669"/>
    <property type="project" value="UniProtKB-KW"/>
</dbReference>
<evidence type="ECO:0000313" key="12">
    <source>
        <dbReference type="EMBL" id="NBI29723.1"/>
    </source>
</evidence>
<keyword evidence="7" id="KW-0408">Iron</keyword>
<dbReference type="FunFam" id="3.40.640.10:FF:000084">
    <property type="entry name" value="IscS-like cysteine desulfurase"/>
    <property type="match status" value="1"/>
</dbReference>
<reference evidence="12 13" key="1">
    <citation type="submission" date="2019-01" db="EMBL/GenBank/DDBJ databases">
        <title>Chengkuizengella sp. nov., isolated from deep-sea sediment of East Pacific Ocean.</title>
        <authorList>
            <person name="Yang J."/>
            <person name="Lai Q."/>
            <person name="Shao Z."/>
        </authorList>
    </citation>
    <scope>NUCLEOTIDE SEQUENCE [LARGE SCALE GENOMIC DNA]</scope>
    <source>
        <strain evidence="12 13">YPA3-1-1</strain>
    </source>
</reference>
<dbReference type="GO" id="GO:0046872">
    <property type="term" value="F:metal ion binding"/>
    <property type="evidence" value="ECO:0007669"/>
    <property type="project" value="UniProtKB-KW"/>
</dbReference>
<evidence type="ECO:0000259" key="11">
    <source>
        <dbReference type="Pfam" id="PF00266"/>
    </source>
</evidence>
<dbReference type="Pfam" id="PF00266">
    <property type="entry name" value="Aminotran_5"/>
    <property type="match status" value="1"/>
</dbReference>
<keyword evidence="6" id="KW-0663">Pyridoxal phosphate</keyword>
<dbReference type="OrthoDB" id="9808002at2"/>
<dbReference type="SUPFAM" id="SSF53383">
    <property type="entry name" value="PLP-dependent transferases"/>
    <property type="match status" value="1"/>
</dbReference>
<gene>
    <name evidence="12" type="ORF">ERL59_12220</name>
</gene>
<evidence type="ECO:0000256" key="9">
    <source>
        <dbReference type="ARBA" id="ARBA00050776"/>
    </source>
</evidence>
<evidence type="ECO:0000256" key="4">
    <source>
        <dbReference type="ARBA" id="ARBA00022679"/>
    </source>
</evidence>
<evidence type="ECO:0000256" key="10">
    <source>
        <dbReference type="RuleBase" id="RU004504"/>
    </source>
</evidence>
<keyword evidence="5" id="KW-0479">Metal-binding</keyword>
<evidence type="ECO:0000256" key="2">
    <source>
        <dbReference type="ARBA" id="ARBA00006490"/>
    </source>
</evidence>
<evidence type="ECO:0000256" key="5">
    <source>
        <dbReference type="ARBA" id="ARBA00022723"/>
    </source>
</evidence>
<dbReference type="NCBIfam" id="NF002806">
    <property type="entry name" value="PRK02948.1"/>
    <property type="match status" value="1"/>
</dbReference>
<comment type="cofactor">
    <cofactor evidence="1 10">
        <name>pyridoxal 5'-phosphate</name>
        <dbReference type="ChEBI" id="CHEBI:597326"/>
    </cofactor>
</comment>
<dbReference type="Gene3D" id="3.90.1150.10">
    <property type="entry name" value="Aspartate Aminotransferase, domain 1"/>
    <property type="match status" value="1"/>
</dbReference>
<keyword evidence="4" id="KW-0808">Transferase</keyword>
<comment type="similarity">
    <text evidence="2">Belongs to the class-V pyridoxal-phosphate-dependent aminotransferase family. NifS/IscS subfamily.</text>
</comment>
<feature type="domain" description="Aminotransferase class V" evidence="11">
    <location>
        <begin position="4"/>
        <end position="365"/>
    </location>
</feature>
<dbReference type="Gene3D" id="3.40.640.10">
    <property type="entry name" value="Type I PLP-dependent aspartate aminotransferase-like (Major domain)"/>
    <property type="match status" value="1"/>
</dbReference>
<dbReference type="InterPro" id="IPR015424">
    <property type="entry name" value="PyrdxlP-dep_Trfase"/>
</dbReference>
<keyword evidence="13" id="KW-1185">Reference proteome</keyword>
<dbReference type="InterPro" id="IPR020578">
    <property type="entry name" value="Aminotrans_V_PyrdxlP_BS"/>
</dbReference>
<dbReference type="EC" id="2.8.1.7" evidence="3"/>
<dbReference type="PIRSF" id="PIRSF005572">
    <property type="entry name" value="NifS"/>
    <property type="match status" value="1"/>
</dbReference>
<dbReference type="GO" id="GO:0031071">
    <property type="term" value="F:cysteine desulfurase activity"/>
    <property type="evidence" value="ECO:0007669"/>
    <property type="project" value="UniProtKB-EC"/>
</dbReference>
<dbReference type="InterPro" id="IPR000192">
    <property type="entry name" value="Aminotrans_V_dom"/>
</dbReference>
<evidence type="ECO:0000256" key="6">
    <source>
        <dbReference type="ARBA" id="ARBA00022898"/>
    </source>
</evidence>
<dbReference type="PANTHER" id="PTHR11601">
    <property type="entry name" value="CYSTEINE DESULFURYLASE FAMILY MEMBER"/>
    <property type="match status" value="1"/>
</dbReference>
<evidence type="ECO:0000313" key="13">
    <source>
        <dbReference type="Proteomes" id="UP000448943"/>
    </source>
</evidence>
<proteinExistence type="inferred from homology"/>
<evidence type="ECO:0000256" key="7">
    <source>
        <dbReference type="ARBA" id="ARBA00023004"/>
    </source>
</evidence>
<dbReference type="PANTHER" id="PTHR11601:SF34">
    <property type="entry name" value="CYSTEINE DESULFURASE"/>
    <property type="match status" value="1"/>
</dbReference>
<accession>A0A6N9Q4M2</accession>
<dbReference type="PROSITE" id="PS00595">
    <property type="entry name" value="AA_TRANSFER_CLASS_5"/>
    <property type="match status" value="1"/>
</dbReference>
<dbReference type="RefSeq" id="WP_160646528.1">
    <property type="nucleotide sequence ID" value="NZ_SIJB01000027.1"/>
</dbReference>
<sequence>MHNIYLDHAAATPLHPEVFDVMVPFLKEHYGNPSSLHSYGRSAKIALDASRDSIASHLNCRPNEIIFTSGGTESVNLAIMGTIAASKQKPVHVITTQSEHKAVLSSCQQLEDLGHAVTYLPVDNTGLVSIEDLNKAIKPETVLISIHYGNNEVGTLQPIEEIGGLAREKGIYFHVDAVQTLGKIKINLLDLPVDLMSLSAHKINGPKGIGLLYVNKKMQILPNIYGGNQERKRRAGTENLAAIVGFSKAIELSVHNVDKNQKILNGLRSLLIEKLREELGHEGFVINGHPIKRLPHILNVSFQQMNKETLLMNFDIEGIAASSGSACTSGSIEDSHVLDAMDISPELKKGAIRFSLGINNTKKEIITAAKKIGTIVNRLRSK</sequence>
<dbReference type="InterPro" id="IPR015421">
    <property type="entry name" value="PyrdxlP-dep_Trfase_major"/>
</dbReference>
<dbReference type="InterPro" id="IPR016454">
    <property type="entry name" value="Cysteine_dSase"/>
</dbReference>
<dbReference type="Proteomes" id="UP000448943">
    <property type="component" value="Unassembled WGS sequence"/>
</dbReference>
<comment type="catalytic activity">
    <reaction evidence="9">
        <text>(sulfur carrier)-H + L-cysteine = (sulfur carrier)-SH + L-alanine</text>
        <dbReference type="Rhea" id="RHEA:43892"/>
        <dbReference type="Rhea" id="RHEA-COMP:14737"/>
        <dbReference type="Rhea" id="RHEA-COMP:14739"/>
        <dbReference type="ChEBI" id="CHEBI:29917"/>
        <dbReference type="ChEBI" id="CHEBI:35235"/>
        <dbReference type="ChEBI" id="CHEBI:57972"/>
        <dbReference type="ChEBI" id="CHEBI:64428"/>
        <dbReference type="EC" id="2.8.1.7"/>
    </reaction>
</comment>
<name>A0A6N9Q4M2_9BACL</name>
<dbReference type="InterPro" id="IPR015422">
    <property type="entry name" value="PyrdxlP-dep_Trfase_small"/>
</dbReference>
<evidence type="ECO:0000256" key="8">
    <source>
        <dbReference type="ARBA" id="ARBA00023014"/>
    </source>
</evidence>
<dbReference type="EMBL" id="SIJB01000027">
    <property type="protein sequence ID" value="NBI29723.1"/>
    <property type="molecule type" value="Genomic_DNA"/>
</dbReference>
<protein>
    <recommendedName>
        <fullName evidence="3">cysteine desulfurase</fullName>
        <ecNumber evidence="3">2.8.1.7</ecNumber>
    </recommendedName>
</protein>
<dbReference type="AlphaFoldDB" id="A0A6N9Q4M2"/>
<dbReference type="Gene3D" id="1.10.260.50">
    <property type="match status" value="1"/>
</dbReference>
<comment type="caution">
    <text evidence="12">The sequence shown here is derived from an EMBL/GenBank/DDBJ whole genome shotgun (WGS) entry which is preliminary data.</text>
</comment>
<keyword evidence="8" id="KW-0411">Iron-sulfur</keyword>